<sequence>SKTGDQPKLTLWSPGVDFAYSGDMGHTFYQAVSQGNKFLISNGFIFVAKLVDKQREAHGIR</sequence>
<reference evidence="1 2" key="1">
    <citation type="submission" date="2020-04" db="EMBL/GenBank/DDBJ databases">
        <title>Perkinsus olseni comparative genomics.</title>
        <authorList>
            <person name="Bogema D.R."/>
        </authorList>
    </citation>
    <scope>NUCLEOTIDE SEQUENCE [LARGE SCALE GENOMIC DNA]</scope>
    <source>
        <strain evidence="1">ATCC PRA-205</strain>
    </source>
</reference>
<accession>A0A7J6QS05</accession>
<organism evidence="1 2">
    <name type="scientific">Perkinsus olseni</name>
    <name type="common">Perkinsus atlanticus</name>
    <dbReference type="NCBI Taxonomy" id="32597"/>
    <lineage>
        <taxon>Eukaryota</taxon>
        <taxon>Sar</taxon>
        <taxon>Alveolata</taxon>
        <taxon>Perkinsozoa</taxon>
        <taxon>Perkinsea</taxon>
        <taxon>Perkinsida</taxon>
        <taxon>Perkinsidae</taxon>
        <taxon>Perkinsus</taxon>
    </lineage>
</organism>
<proteinExistence type="predicted"/>
<protein>
    <submittedName>
        <fullName evidence="1">Sorl1p</fullName>
    </submittedName>
</protein>
<dbReference type="Proteomes" id="UP000574390">
    <property type="component" value="Unassembled WGS sequence"/>
</dbReference>
<dbReference type="AlphaFoldDB" id="A0A7J6QS05"/>
<evidence type="ECO:0000313" key="2">
    <source>
        <dbReference type="Proteomes" id="UP000574390"/>
    </source>
</evidence>
<feature type="non-terminal residue" evidence="1">
    <location>
        <position position="1"/>
    </location>
</feature>
<evidence type="ECO:0000313" key="1">
    <source>
        <dbReference type="EMBL" id="KAF4711138.1"/>
    </source>
</evidence>
<gene>
    <name evidence="1" type="primary">SORL1_7</name>
    <name evidence="1" type="ORF">FOZ62_020926</name>
</gene>
<comment type="caution">
    <text evidence="1">The sequence shown here is derived from an EMBL/GenBank/DDBJ whole genome shotgun (WGS) entry which is preliminary data.</text>
</comment>
<dbReference type="EMBL" id="JABANM010027537">
    <property type="protein sequence ID" value="KAF4711138.1"/>
    <property type="molecule type" value="Genomic_DNA"/>
</dbReference>
<name>A0A7J6QS05_PEROL</name>